<keyword evidence="2" id="KW-0645">Protease</keyword>
<evidence type="ECO:0000256" key="1">
    <source>
        <dbReference type="SAM" id="Phobius"/>
    </source>
</evidence>
<dbReference type="Proteomes" id="UP000293142">
    <property type="component" value="Unassembled WGS sequence"/>
</dbReference>
<dbReference type="InterPro" id="IPR011397">
    <property type="entry name" value="YhfC"/>
</dbReference>
<keyword evidence="2" id="KW-0378">Hydrolase</keyword>
<comment type="caution">
    <text evidence="2">The sequence shown here is derived from an EMBL/GenBank/DDBJ whole genome shotgun (WGS) entry which is preliminary data.</text>
</comment>
<keyword evidence="2" id="KW-0482">Metalloprotease</keyword>
<dbReference type="GO" id="GO:0006508">
    <property type="term" value="P:proteolysis"/>
    <property type="evidence" value="ECO:0007669"/>
    <property type="project" value="UniProtKB-KW"/>
</dbReference>
<accession>A0A4Q9DIF5</accession>
<keyword evidence="1" id="KW-1133">Transmembrane helix</keyword>
<feature type="transmembrane region" description="Helical" evidence="1">
    <location>
        <begin position="182"/>
        <end position="199"/>
    </location>
</feature>
<dbReference type="AlphaFoldDB" id="A0A4Q9DIF5"/>
<feature type="transmembrane region" description="Helical" evidence="1">
    <location>
        <begin position="6"/>
        <end position="27"/>
    </location>
</feature>
<sequence>MISNVSIASIALQGIVVVLFVALLFWAVRQRERFSMRPVWVGVLVFFLFSQVLEKIMHLIVLQGQAEPHGLLANPFLFATYGALAAGVFEEAGRYLGFRLLLKRHRQRKDGLAYGLGHGGIEALFIGVVSSVQSLVFAVLINTGKFEQALGAKGPADALADLKSKLLNASPFEFLIGGFERIPALFIQIALSLIVLYSVRSKRIAVLFYAILLHALVDFIPGLYQAYKGNLSLWAAEGAILLFGVAAVWLIWRSRTWRIWSVEQGRL</sequence>
<evidence type="ECO:0000313" key="2">
    <source>
        <dbReference type="EMBL" id="TBL70890.1"/>
    </source>
</evidence>
<dbReference type="PIRSF" id="PIRSF033101">
    <property type="entry name" value="UCP033101"/>
    <property type="match status" value="1"/>
</dbReference>
<dbReference type="OrthoDB" id="9807167at2"/>
<proteinExistence type="predicted"/>
<protein>
    <submittedName>
        <fullName evidence="2">YhfC family intramembrane metalloprotease</fullName>
    </submittedName>
</protein>
<organism evidence="2 3">
    <name type="scientific">Paenibacillus thalictri</name>
    <dbReference type="NCBI Taxonomy" id="2527873"/>
    <lineage>
        <taxon>Bacteria</taxon>
        <taxon>Bacillati</taxon>
        <taxon>Bacillota</taxon>
        <taxon>Bacilli</taxon>
        <taxon>Bacillales</taxon>
        <taxon>Paenibacillaceae</taxon>
        <taxon>Paenibacillus</taxon>
    </lineage>
</organism>
<dbReference type="Pfam" id="PF10086">
    <property type="entry name" value="YhfC"/>
    <property type="match status" value="1"/>
</dbReference>
<keyword evidence="1" id="KW-0472">Membrane</keyword>
<dbReference type="RefSeq" id="WP_131017607.1">
    <property type="nucleotide sequence ID" value="NZ_SIRE01000029.1"/>
</dbReference>
<feature type="transmembrane region" description="Helical" evidence="1">
    <location>
        <begin position="233"/>
        <end position="252"/>
    </location>
</feature>
<keyword evidence="1" id="KW-0812">Transmembrane</keyword>
<reference evidence="2 3" key="1">
    <citation type="submission" date="2019-02" db="EMBL/GenBank/DDBJ databases">
        <title>Paenibacillus sp. nov., isolated from surface-sterilized tissue of Thalictrum simplex L.</title>
        <authorList>
            <person name="Tuo L."/>
        </authorList>
    </citation>
    <scope>NUCLEOTIDE SEQUENCE [LARGE SCALE GENOMIC DNA]</scope>
    <source>
        <strain evidence="2 3">N2SHLJ1</strain>
    </source>
</reference>
<feature type="transmembrane region" description="Helical" evidence="1">
    <location>
        <begin position="39"/>
        <end position="60"/>
    </location>
</feature>
<dbReference type="GO" id="GO:0008237">
    <property type="term" value="F:metallopeptidase activity"/>
    <property type="evidence" value="ECO:0007669"/>
    <property type="project" value="UniProtKB-KW"/>
</dbReference>
<dbReference type="EMBL" id="SIRE01000029">
    <property type="protein sequence ID" value="TBL70890.1"/>
    <property type="molecule type" value="Genomic_DNA"/>
</dbReference>
<feature type="transmembrane region" description="Helical" evidence="1">
    <location>
        <begin position="72"/>
        <end position="90"/>
    </location>
</feature>
<keyword evidence="3" id="KW-1185">Reference proteome</keyword>
<feature type="transmembrane region" description="Helical" evidence="1">
    <location>
        <begin position="206"/>
        <end position="227"/>
    </location>
</feature>
<gene>
    <name evidence="2" type="ORF">EYB31_32125</name>
</gene>
<feature type="transmembrane region" description="Helical" evidence="1">
    <location>
        <begin position="111"/>
        <end position="141"/>
    </location>
</feature>
<evidence type="ECO:0000313" key="3">
    <source>
        <dbReference type="Proteomes" id="UP000293142"/>
    </source>
</evidence>
<name>A0A4Q9DIF5_9BACL</name>